<reference evidence="2 3" key="1">
    <citation type="submission" date="2016-04" db="EMBL/GenBank/DDBJ databases">
        <title>Genome sequence of Methanobrevibacter filiformis DSM 11501.</title>
        <authorList>
            <person name="Poehlein A."/>
            <person name="Seedorf H."/>
            <person name="Daniel R."/>
        </authorList>
    </citation>
    <scope>NUCLEOTIDE SEQUENCE [LARGE SCALE GENOMIC DNA]</scope>
    <source>
        <strain evidence="2 3">DSM 11501</strain>
    </source>
</reference>
<evidence type="ECO:0000313" key="2">
    <source>
        <dbReference type="EMBL" id="KZX10104.1"/>
    </source>
</evidence>
<dbReference type="OrthoDB" id="77527at2157"/>
<comment type="caution">
    <text evidence="2">The sequence shown here is derived from an EMBL/GenBank/DDBJ whole genome shotgun (WGS) entry which is preliminary data.</text>
</comment>
<dbReference type="EMBL" id="LWMT01000286">
    <property type="protein sequence ID" value="KZX10104.1"/>
    <property type="molecule type" value="Genomic_DNA"/>
</dbReference>
<gene>
    <name evidence="2" type="ORF">MBFIL_18830</name>
</gene>
<keyword evidence="3" id="KW-1185">Reference proteome</keyword>
<organism evidence="2 3">
    <name type="scientific">Methanobrevibacter filiformis</name>
    <dbReference type="NCBI Taxonomy" id="55758"/>
    <lineage>
        <taxon>Archaea</taxon>
        <taxon>Methanobacteriati</taxon>
        <taxon>Methanobacteriota</taxon>
        <taxon>Methanomada group</taxon>
        <taxon>Methanobacteria</taxon>
        <taxon>Methanobacteriales</taxon>
        <taxon>Methanobacteriaceae</taxon>
        <taxon>Methanobrevibacter</taxon>
    </lineage>
</organism>
<keyword evidence="1" id="KW-0812">Transmembrane</keyword>
<protein>
    <recommendedName>
        <fullName evidence="4">DUF4367 domain-containing protein</fullName>
    </recommendedName>
</protein>
<dbReference type="PATRIC" id="fig|55758.3.peg.2101"/>
<name>A0A165Z0T8_9EURY</name>
<evidence type="ECO:0000256" key="1">
    <source>
        <dbReference type="SAM" id="Phobius"/>
    </source>
</evidence>
<sequence>MSKCRKLSYIAIIIIVIAIILLFSFSYFTNFNINNSSNSNNSINSKEFNLSGEEVTINGLRTLIPKSYQNGEIIVKPGINTYQTKNGSIYVTVYSDSKDGDSVYDGDMEYFAYGKFNEDKNPKRENITLNNQNILYVTQHSDIRGDYRLAFFEAKNKRVMIEWVGSNLSDDVKNIILGFY</sequence>
<evidence type="ECO:0000313" key="3">
    <source>
        <dbReference type="Proteomes" id="UP000077066"/>
    </source>
</evidence>
<keyword evidence="1" id="KW-0472">Membrane</keyword>
<feature type="transmembrane region" description="Helical" evidence="1">
    <location>
        <begin position="7"/>
        <end position="28"/>
    </location>
</feature>
<evidence type="ECO:0008006" key="4">
    <source>
        <dbReference type="Google" id="ProtNLM"/>
    </source>
</evidence>
<dbReference type="STRING" id="55758.MBFIL_18830"/>
<dbReference type="AlphaFoldDB" id="A0A165Z0T8"/>
<dbReference type="Proteomes" id="UP000077066">
    <property type="component" value="Unassembled WGS sequence"/>
</dbReference>
<proteinExistence type="predicted"/>
<keyword evidence="1" id="KW-1133">Transmembrane helix</keyword>
<dbReference type="RefSeq" id="WP_066973959.1">
    <property type="nucleotide sequence ID" value="NZ_LWMT01000286.1"/>
</dbReference>
<accession>A0A165Z0T8</accession>